<dbReference type="Proteomes" id="UP000019140">
    <property type="component" value="Unassembled WGS sequence"/>
</dbReference>
<name>W4M9R2_9BACT</name>
<gene>
    <name evidence="1" type="ORF">ETSY2_14270</name>
</gene>
<reference evidence="1 2" key="1">
    <citation type="journal article" date="2014" name="Nature">
        <title>An environmental bacterial taxon with a large and distinct metabolic repertoire.</title>
        <authorList>
            <person name="Wilson M.C."/>
            <person name="Mori T."/>
            <person name="Ruckert C."/>
            <person name="Uria A.R."/>
            <person name="Helf M.J."/>
            <person name="Takada K."/>
            <person name="Gernert C."/>
            <person name="Steffens U.A."/>
            <person name="Heycke N."/>
            <person name="Schmitt S."/>
            <person name="Rinke C."/>
            <person name="Helfrich E.J."/>
            <person name="Brachmann A.O."/>
            <person name="Gurgui C."/>
            <person name="Wakimoto T."/>
            <person name="Kracht M."/>
            <person name="Crusemann M."/>
            <person name="Hentschel U."/>
            <person name="Abe I."/>
            <person name="Matsunaga S."/>
            <person name="Kalinowski J."/>
            <person name="Takeyama H."/>
            <person name="Piel J."/>
        </authorList>
    </citation>
    <scope>NUCLEOTIDE SEQUENCE [LARGE SCALE GENOMIC DNA]</scope>
    <source>
        <strain evidence="2">TSY2</strain>
    </source>
</reference>
<dbReference type="HOGENOM" id="CLU_2080475_0_0_7"/>
<accession>W4M9R2</accession>
<comment type="caution">
    <text evidence="1">The sequence shown here is derived from an EMBL/GenBank/DDBJ whole genome shotgun (WGS) entry which is preliminary data.</text>
</comment>
<protein>
    <submittedName>
        <fullName evidence="1">Uncharacterized protein</fullName>
    </submittedName>
</protein>
<evidence type="ECO:0000313" key="2">
    <source>
        <dbReference type="Proteomes" id="UP000019140"/>
    </source>
</evidence>
<evidence type="ECO:0000313" key="1">
    <source>
        <dbReference type="EMBL" id="ETX06910.1"/>
    </source>
</evidence>
<sequence length="117" mass="12828">MGGNHGVDALRRDLNRLLHNAVFGGLCGFNCGLKMRPARRRNGDHVNVFASQESIDVIRTSRIEIRCDLAPASAAIIHHTNHARVREIVNGGVMVRRNHARTDNAKSVDHPLSSCAS</sequence>
<organism evidence="1 2">
    <name type="scientific">Candidatus Entotheonella gemina</name>
    <dbReference type="NCBI Taxonomy" id="1429439"/>
    <lineage>
        <taxon>Bacteria</taxon>
        <taxon>Pseudomonadati</taxon>
        <taxon>Nitrospinota/Tectimicrobiota group</taxon>
        <taxon>Candidatus Tectimicrobiota</taxon>
        <taxon>Candidatus Entotheonellia</taxon>
        <taxon>Candidatus Entotheonellales</taxon>
        <taxon>Candidatus Entotheonellaceae</taxon>
        <taxon>Candidatus Entotheonella</taxon>
    </lineage>
</organism>
<dbReference type="EMBL" id="AZHX01000572">
    <property type="protein sequence ID" value="ETX06910.1"/>
    <property type="molecule type" value="Genomic_DNA"/>
</dbReference>
<proteinExistence type="predicted"/>
<dbReference type="AlphaFoldDB" id="W4M9R2"/>
<keyword evidence="2" id="KW-1185">Reference proteome</keyword>